<keyword evidence="5" id="KW-1185">Reference proteome</keyword>
<feature type="compositionally biased region" description="Basic and acidic residues" evidence="2">
    <location>
        <begin position="187"/>
        <end position="197"/>
    </location>
</feature>
<dbReference type="Proteomes" id="UP000192247">
    <property type="component" value="Unassembled WGS sequence"/>
</dbReference>
<dbReference type="STRING" id="418985.A0A1V9WZ98"/>
<accession>A0A1V9WZ98</accession>
<feature type="compositionally biased region" description="Basic and acidic residues" evidence="2">
    <location>
        <begin position="288"/>
        <end position="301"/>
    </location>
</feature>
<dbReference type="AlphaFoldDB" id="A0A1V9WZ98"/>
<evidence type="ECO:0000259" key="3">
    <source>
        <dbReference type="PROSITE" id="PS51307"/>
    </source>
</evidence>
<feature type="region of interest" description="Disordered" evidence="2">
    <location>
        <begin position="385"/>
        <end position="429"/>
    </location>
</feature>
<feature type="region of interest" description="Disordered" evidence="2">
    <location>
        <begin position="180"/>
        <end position="203"/>
    </location>
</feature>
<feature type="region of interest" description="Disordered" evidence="2">
    <location>
        <begin position="97"/>
        <end position="157"/>
    </location>
</feature>
<feature type="coiled-coil region" evidence="1">
    <location>
        <begin position="539"/>
        <end position="573"/>
    </location>
</feature>
<organism evidence="4 5">
    <name type="scientific">Tropilaelaps mercedesae</name>
    <dbReference type="NCBI Taxonomy" id="418985"/>
    <lineage>
        <taxon>Eukaryota</taxon>
        <taxon>Metazoa</taxon>
        <taxon>Ecdysozoa</taxon>
        <taxon>Arthropoda</taxon>
        <taxon>Chelicerata</taxon>
        <taxon>Arachnida</taxon>
        <taxon>Acari</taxon>
        <taxon>Parasitiformes</taxon>
        <taxon>Mesostigmata</taxon>
        <taxon>Gamasina</taxon>
        <taxon>Dermanyssoidea</taxon>
        <taxon>Laelapidae</taxon>
        <taxon>Tropilaelaps</taxon>
    </lineage>
</organism>
<dbReference type="PROSITE" id="PS51307">
    <property type="entry name" value="ASD2"/>
    <property type="match status" value="1"/>
</dbReference>
<dbReference type="Gene3D" id="6.10.250.3120">
    <property type="match status" value="1"/>
</dbReference>
<feature type="region of interest" description="Disordered" evidence="2">
    <location>
        <begin position="14"/>
        <end position="46"/>
    </location>
</feature>
<feature type="compositionally biased region" description="Basic and acidic residues" evidence="2">
    <location>
        <begin position="400"/>
        <end position="412"/>
    </location>
</feature>
<dbReference type="Pfam" id="PF08687">
    <property type="entry name" value="ASD2"/>
    <property type="match status" value="1"/>
</dbReference>
<feature type="region of interest" description="Disordered" evidence="2">
    <location>
        <begin position="237"/>
        <end position="372"/>
    </location>
</feature>
<evidence type="ECO:0000256" key="2">
    <source>
        <dbReference type="SAM" id="MobiDB-lite"/>
    </source>
</evidence>
<proteinExistence type="predicted"/>
<feature type="compositionally biased region" description="Basic and acidic residues" evidence="2">
    <location>
        <begin position="148"/>
        <end position="157"/>
    </location>
</feature>
<keyword evidence="1" id="KW-0175">Coiled coil</keyword>
<evidence type="ECO:0000256" key="1">
    <source>
        <dbReference type="SAM" id="Coils"/>
    </source>
</evidence>
<feature type="compositionally biased region" description="Basic and acidic residues" evidence="2">
    <location>
        <begin position="105"/>
        <end position="122"/>
    </location>
</feature>
<dbReference type="InParanoid" id="A0A1V9WZ98"/>
<dbReference type="OrthoDB" id="10063560at2759"/>
<reference evidence="4 5" key="1">
    <citation type="journal article" date="2017" name="Gigascience">
        <title>Draft genome of the honey bee ectoparasitic mite, Tropilaelaps mercedesae, is shaped by the parasitic life history.</title>
        <authorList>
            <person name="Dong X."/>
            <person name="Armstrong S.D."/>
            <person name="Xia D."/>
            <person name="Makepeace B.L."/>
            <person name="Darby A.C."/>
            <person name="Kadowaki T."/>
        </authorList>
    </citation>
    <scope>NUCLEOTIDE SEQUENCE [LARGE SCALE GENOMIC DNA]</scope>
    <source>
        <strain evidence="4">Wuxi-XJTLU</strain>
    </source>
</reference>
<evidence type="ECO:0000313" key="4">
    <source>
        <dbReference type="EMBL" id="OQR66615.1"/>
    </source>
</evidence>
<evidence type="ECO:0000313" key="5">
    <source>
        <dbReference type="Proteomes" id="UP000192247"/>
    </source>
</evidence>
<dbReference type="InterPro" id="IPR014799">
    <property type="entry name" value="ASD2_dom"/>
</dbReference>
<gene>
    <name evidence="4" type="ORF">BIW11_04964</name>
</gene>
<name>A0A1V9WZ98_9ACAR</name>
<comment type="caution">
    <text evidence="4">The sequence shown here is derived from an EMBL/GenBank/DDBJ whole genome shotgun (WGS) entry which is preliminary data.</text>
</comment>
<sequence>MKWRDSYSDLSAFSARSSNQSSGFESGQSTVADAGRMSPQSSLDGSVLMGNYGERVVSRYPIPTREGVAHSAKIPSAERHDSGSVLYFGQNRTNRGATVSSASEFSDRQEKPFQGSRLERHTQSKSSLVEEAVRELEDSLGTNGRPLDPLKKTKVPEPELKQIQKQAVLSYLLQRQATESVGVRPAQFRDKPPDTAEKPTPVKPMAVKLLEDNDVPPELPPKMYKSSELLHGLVQQAKDVQWNSGPPAVGLREPCDAKKPPRPPPKTFKLSAQRQAAVLKTMVTPPPIREKPEKLRQRRSNDSSLVMAKMVFIPPPASEESIDSIRRQPGHPSPVAASSKEATPRTPLTDPPGPSIGPLPTSSAVLSESHSQLLKSASSSAVILDKDVPKRPLQTSPTTKAEETPRRSRFDDGYGTSLDDEDETTTNADAAIVKPKTSLPDSRGTVKTLETDSEVVHSAKLSGLTRLRLSQEEAAVREEMAANEAFGQELRTRLEELGRERELRKLANYISEVDDIAALVVSLALRITRTSSTLQALPAEGVADHKAQLVQKLEKTEKELDEARRLETNCEKRWASFGAHLATFLEPKELVGRYLHFMKSRADLLVKQRTIQDRQQMRKL</sequence>
<protein>
    <recommendedName>
        <fullName evidence="3">ASD2 domain-containing protein</fullName>
    </recommendedName>
</protein>
<feature type="domain" description="ASD2" evidence="3">
    <location>
        <begin position="357"/>
        <end position="620"/>
    </location>
</feature>
<dbReference type="EMBL" id="MNPL01031722">
    <property type="protein sequence ID" value="OQR66615.1"/>
    <property type="molecule type" value="Genomic_DNA"/>
</dbReference>